<dbReference type="InterPro" id="IPR006015">
    <property type="entry name" value="Universal_stress_UspA"/>
</dbReference>
<evidence type="ECO:0000313" key="3">
    <source>
        <dbReference type="EMBL" id="MBC8361865.1"/>
    </source>
</evidence>
<evidence type="ECO:0000256" key="1">
    <source>
        <dbReference type="ARBA" id="ARBA00008791"/>
    </source>
</evidence>
<feature type="domain" description="UspA" evidence="2">
    <location>
        <begin position="1"/>
        <end position="149"/>
    </location>
</feature>
<dbReference type="InterPro" id="IPR006016">
    <property type="entry name" value="UspA"/>
</dbReference>
<comment type="similarity">
    <text evidence="1">Belongs to the universal stress protein A family.</text>
</comment>
<dbReference type="SUPFAM" id="SSF52402">
    <property type="entry name" value="Adenine nucleotide alpha hydrolases-like"/>
    <property type="match status" value="2"/>
</dbReference>
<dbReference type="PANTHER" id="PTHR46268:SF6">
    <property type="entry name" value="UNIVERSAL STRESS PROTEIN UP12"/>
    <property type="match status" value="1"/>
</dbReference>
<gene>
    <name evidence="3" type="ORF">H8E23_10750</name>
</gene>
<dbReference type="InterPro" id="IPR014729">
    <property type="entry name" value="Rossmann-like_a/b/a_fold"/>
</dbReference>
<dbReference type="AlphaFoldDB" id="A0A8J6THH9"/>
<sequence>MFRKILFATCLREACDHAARTAFDIAQRYNAHLYVFNVFGVPTHGYSQVVTDLITGDEVMLNEDYVDWVKEEIVGYCDQMLKKTQKYSFEITIGFPHREILRFARHIGPDIIIMGGSTGDPDVSAYKKSMTGSTIQRVAKAAQCPVLVVSRPPASFWGGFSNVVFATDFSTAADAAFAFASRLVREQELDCEFHLFHAIDVAGMPVNQSETQEDIENQIQKARERIRGKYVSRMGDFEKYSLEVRQGTSFVEIAKYAGEKHADMIVLAPHAKKTETGDAMLGSSFEQVIARVNCPVVSVNRFAGK</sequence>
<dbReference type="EMBL" id="JACNJH010000156">
    <property type="protein sequence ID" value="MBC8361865.1"/>
    <property type="molecule type" value="Genomic_DNA"/>
</dbReference>
<dbReference type="Proteomes" id="UP000603434">
    <property type="component" value="Unassembled WGS sequence"/>
</dbReference>
<evidence type="ECO:0000313" key="4">
    <source>
        <dbReference type="Proteomes" id="UP000603434"/>
    </source>
</evidence>
<feature type="domain" description="UspA" evidence="2">
    <location>
        <begin position="160"/>
        <end position="299"/>
    </location>
</feature>
<protein>
    <submittedName>
        <fullName evidence="3">Universal stress protein</fullName>
    </submittedName>
</protein>
<comment type="caution">
    <text evidence="3">The sequence shown here is derived from an EMBL/GenBank/DDBJ whole genome shotgun (WGS) entry which is preliminary data.</text>
</comment>
<dbReference type="Gene3D" id="3.40.50.620">
    <property type="entry name" value="HUPs"/>
    <property type="match status" value="2"/>
</dbReference>
<dbReference type="Pfam" id="PF00582">
    <property type="entry name" value="Usp"/>
    <property type="match status" value="2"/>
</dbReference>
<organism evidence="3 4">
    <name type="scientific">Candidatus Desulfatibia profunda</name>
    <dbReference type="NCBI Taxonomy" id="2841695"/>
    <lineage>
        <taxon>Bacteria</taxon>
        <taxon>Pseudomonadati</taxon>
        <taxon>Thermodesulfobacteriota</taxon>
        <taxon>Desulfobacteria</taxon>
        <taxon>Desulfobacterales</taxon>
        <taxon>Desulfobacterales incertae sedis</taxon>
        <taxon>Candidatus Desulfatibia</taxon>
    </lineage>
</organism>
<dbReference type="PRINTS" id="PR01438">
    <property type="entry name" value="UNVRSLSTRESS"/>
</dbReference>
<accession>A0A8J6THH9</accession>
<evidence type="ECO:0000259" key="2">
    <source>
        <dbReference type="Pfam" id="PF00582"/>
    </source>
</evidence>
<name>A0A8J6THH9_9BACT</name>
<proteinExistence type="inferred from homology"/>
<dbReference type="PANTHER" id="PTHR46268">
    <property type="entry name" value="STRESS RESPONSE PROTEIN NHAX"/>
    <property type="match status" value="1"/>
</dbReference>
<reference evidence="3 4" key="1">
    <citation type="submission" date="2020-08" db="EMBL/GenBank/DDBJ databases">
        <title>Bridging the membrane lipid divide: bacteria of the FCB group superphylum have the potential to synthesize archaeal ether lipids.</title>
        <authorList>
            <person name="Villanueva L."/>
            <person name="Von Meijenfeldt F.A.B."/>
            <person name="Westbye A.B."/>
            <person name="Yadav S."/>
            <person name="Hopmans E.C."/>
            <person name="Dutilh B.E."/>
            <person name="Sinninghe Damste J.S."/>
        </authorList>
    </citation>
    <scope>NUCLEOTIDE SEQUENCE [LARGE SCALE GENOMIC DNA]</scope>
    <source>
        <strain evidence="3">NIOZ-UU30</strain>
    </source>
</reference>
<dbReference type="CDD" id="cd00293">
    <property type="entry name" value="USP-like"/>
    <property type="match status" value="2"/>
</dbReference>